<dbReference type="AlphaFoldDB" id="A0AAD9NTE6"/>
<dbReference type="GO" id="GO:0000049">
    <property type="term" value="F:tRNA binding"/>
    <property type="evidence" value="ECO:0007669"/>
    <property type="project" value="UniProtKB-UniRule"/>
</dbReference>
<keyword evidence="11" id="KW-1185">Reference proteome</keyword>
<sequence length="300" mass="32623">MASVVLQRIQQRATQADQVLKQLKAQLWTLKQNAMVNQCKAEEEKLSVENANLQKEVNQLKVRLVQAELKNGKKQVPLPTAATAATVAVPATATAPATKSVEPTTKPAEENKQTAKKAKKEAKPKKEPQKPVAEGPIDVSRLDMRVGFIVNASKHPDADSLYVEEVDLGEGRIRTVISGLVKHVPLDKLIKRQAVFLCNLKPAKMRGILSEAMIMCASTPEKVEIINPPEGSAIGDRIFADGYAGSPDAQLNPKKKIWEQIKPGLQINGSGEATYKGAVWRVEGKDKPCKAPTMTDSPIS</sequence>
<comment type="subcellular location">
    <subcellularLocation>
        <location evidence="1">Cytoplasm</location>
    </subcellularLocation>
</comment>
<dbReference type="SUPFAM" id="SSF50249">
    <property type="entry name" value="Nucleic acid-binding proteins"/>
    <property type="match status" value="1"/>
</dbReference>
<keyword evidence="5" id="KW-0648">Protein biosynthesis</keyword>
<evidence type="ECO:0000256" key="4">
    <source>
        <dbReference type="ARBA" id="ARBA00022884"/>
    </source>
</evidence>
<keyword evidence="3 6" id="KW-0820">tRNA-binding</keyword>
<evidence type="ECO:0000259" key="9">
    <source>
        <dbReference type="PROSITE" id="PS50886"/>
    </source>
</evidence>
<feature type="compositionally biased region" description="Basic residues" evidence="8">
    <location>
        <begin position="114"/>
        <end position="123"/>
    </location>
</feature>
<feature type="domain" description="TRNA-binding" evidence="9">
    <location>
        <begin position="138"/>
        <end position="239"/>
    </location>
</feature>
<dbReference type="Pfam" id="PF01588">
    <property type="entry name" value="tRNA_bind"/>
    <property type="match status" value="1"/>
</dbReference>
<dbReference type="CDD" id="cd02799">
    <property type="entry name" value="tRNA_bind_EMAP-II_like"/>
    <property type="match status" value="1"/>
</dbReference>
<dbReference type="PROSITE" id="PS50886">
    <property type="entry name" value="TRBD"/>
    <property type="match status" value="1"/>
</dbReference>
<name>A0AAD9NTE6_RIDPI</name>
<dbReference type="GO" id="GO:0005737">
    <property type="term" value="C:cytoplasm"/>
    <property type="evidence" value="ECO:0007669"/>
    <property type="project" value="UniProtKB-SubCell"/>
</dbReference>
<dbReference type="InterPro" id="IPR051270">
    <property type="entry name" value="Tyrosine-tRNA_ligase_regulator"/>
</dbReference>
<evidence type="ECO:0000313" key="10">
    <source>
        <dbReference type="EMBL" id="KAK2182137.1"/>
    </source>
</evidence>
<evidence type="ECO:0000256" key="2">
    <source>
        <dbReference type="ARBA" id="ARBA00022490"/>
    </source>
</evidence>
<dbReference type="PANTHER" id="PTHR11586">
    <property type="entry name" value="TRNA-AMINOACYLATION COFACTOR ARC1 FAMILY MEMBER"/>
    <property type="match status" value="1"/>
</dbReference>
<evidence type="ECO:0000256" key="8">
    <source>
        <dbReference type="SAM" id="MobiDB-lite"/>
    </source>
</evidence>
<keyword evidence="7" id="KW-0175">Coiled coil</keyword>
<dbReference type="InterPro" id="IPR012340">
    <property type="entry name" value="NA-bd_OB-fold"/>
</dbReference>
<accession>A0AAD9NTE6</accession>
<keyword evidence="2" id="KW-0963">Cytoplasm</keyword>
<protein>
    <recommendedName>
        <fullName evidence="9">tRNA-binding domain-containing protein</fullName>
    </recommendedName>
</protein>
<feature type="region of interest" description="Disordered" evidence="8">
    <location>
        <begin position="94"/>
        <end position="136"/>
    </location>
</feature>
<evidence type="ECO:0000256" key="1">
    <source>
        <dbReference type="ARBA" id="ARBA00004496"/>
    </source>
</evidence>
<evidence type="ECO:0000256" key="6">
    <source>
        <dbReference type="PROSITE-ProRule" id="PRU00209"/>
    </source>
</evidence>
<evidence type="ECO:0000256" key="7">
    <source>
        <dbReference type="SAM" id="Coils"/>
    </source>
</evidence>
<dbReference type="InterPro" id="IPR002547">
    <property type="entry name" value="tRNA-bd_dom"/>
</dbReference>
<dbReference type="Proteomes" id="UP001209878">
    <property type="component" value="Unassembled WGS sequence"/>
</dbReference>
<keyword evidence="4 6" id="KW-0694">RNA-binding</keyword>
<evidence type="ECO:0000313" key="11">
    <source>
        <dbReference type="Proteomes" id="UP001209878"/>
    </source>
</evidence>
<gene>
    <name evidence="10" type="ORF">NP493_365g01010</name>
</gene>
<comment type="caution">
    <text evidence="10">The sequence shown here is derived from an EMBL/GenBank/DDBJ whole genome shotgun (WGS) entry which is preliminary data.</text>
</comment>
<organism evidence="10 11">
    <name type="scientific">Ridgeia piscesae</name>
    <name type="common">Tubeworm</name>
    <dbReference type="NCBI Taxonomy" id="27915"/>
    <lineage>
        <taxon>Eukaryota</taxon>
        <taxon>Metazoa</taxon>
        <taxon>Spiralia</taxon>
        <taxon>Lophotrochozoa</taxon>
        <taxon>Annelida</taxon>
        <taxon>Polychaeta</taxon>
        <taxon>Sedentaria</taxon>
        <taxon>Canalipalpata</taxon>
        <taxon>Sabellida</taxon>
        <taxon>Siboglinidae</taxon>
        <taxon>Ridgeia</taxon>
    </lineage>
</organism>
<dbReference type="GO" id="GO:0006412">
    <property type="term" value="P:translation"/>
    <property type="evidence" value="ECO:0007669"/>
    <property type="project" value="UniProtKB-KW"/>
</dbReference>
<reference evidence="10" key="1">
    <citation type="journal article" date="2023" name="Mol. Biol. Evol.">
        <title>Third-Generation Sequencing Reveals the Adaptive Role of the Epigenome in Three Deep-Sea Polychaetes.</title>
        <authorList>
            <person name="Perez M."/>
            <person name="Aroh O."/>
            <person name="Sun Y."/>
            <person name="Lan Y."/>
            <person name="Juniper S.K."/>
            <person name="Young C.R."/>
            <person name="Angers B."/>
            <person name="Qian P.Y."/>
        </authorList>
    </citation>
    <scope>NUCLEOTIDE SEQUENCE</scope>
    <source>
        <strain evidence="10">R07B-5</strain>
    </source>
</reference>
<dbReference type="EMBL" id="JAODUO010000365">
    <property type="protein sequence ID" value="KAK2182137.1"/>
    <property type="molecule type" value="Genomic_DNA"/>
</dbReference>
<evidence type="ECO:0000256" key="3">
    <source>
        <dbReference type="ARBA" id="ARBA00022555"/>
    </source>
</evidence>
<feature type="coiled-coil region" evidence="7">
    <location>
        <begin position="6"/>
        <end position="70"/>
    </location>
</feature>
<dbReference type="FunFam" id="2.40.50.140:FF:000047">
    <property type="entry name" value="tyrosine--tRNA ligase, cytoplasmic isoform X2"/>
    <property type="match status" value="1"/>
</dbReference>
<evidence type="ECO:0000256" key="5">
    <source>
        <dbReference type="ARBA" id="ARBA00022917"/>
    </source>
</evidence>
<dbReference type="PANTHER" id="PTHR11586:SF33">
    <property type="entry name" value="AMINOACYL TRNA SYNTHASE COMPLEX-INTERACTING MULTIFUNCTIONAL PROTEIN 1"/>
    <property type="match status" value="1"/>
</dbReference>
<proteinExistence type="predicted"/>
<dbReference type="Gene3D" id="2.40.50.140">
    <property type="entry name" value="Nucleic acid-binding proteins"/>
    <property type="match status" value="1"/>
</dbReference>